<evidence type="ECO:0000256" key="1">
    <source>
        <dbReference type="ARBA" id="ARBA00022723"/>
    </source>
</evidence>
<protein>
    <submittedName>
        <fullName evidence="3">Glyoxalase</fullName>
    </submittedName>
</protein>
<keyword evidence="1" id="KW-0479">Metal-binding</keyword>
<name>A0A6P1WAX3_9BACT</name>
<evidence type="ECO:0000259" key="2">
    <source>
        <dbReference type="PROSITE" id="PS51819"/>
    </source>
</evidence>
<dbReference type="GO" id="GO:0046872">
    <property type="term" value="F:metal ion binding"/>
    <property type="evidence" value="ECO:0007669"/>
    <property type="project" value="UniProtKB-KW"/>
</dbReference>
<dbReference type="KEGG" id="senf:GJR95_34260"/>
<dbReference type="Proteomes" id="UP000464577">
    <property type="component" value="Chromosome"/>
</dbReference>
<dbReference type="InterPro" id="IPR029068">
    <property type="entry name" value="Glyas_Bleomycin-R_OHBP_Dase"/>
</dbReference>
<dbReference type="GO" id="GO:0046491">
    <property type="term" value="P:L-methylmalonyl-CoA metabolic process"/>
    <property type="evidence" value="ECO:0007669"/>
    <property type="project" value="TreeGrafter"/>
</dbReference>
<dbReference type="InterPro" id="IPR051785">
    <property type="entry name" value="MMCE/EMCE_epimerase"/>
</dbReference>
<dbReference type="InterPro" id="IPR037523">
    <property type="entry name" value="VOC_core"/>
</dbReference>
<keyword evidence="4" id="KW-1185">Reference proteome</keyword>
<dbReference type="PROSITE" id="PS51819">
    <property type="entry name" value="VOC"/>
    <property type="match status" value="2"/>
</dbReference>
<evidence type="ECO:0000313" key="4">
    <source>
        <dbReference type="Proteomes" id="UP000464577"/>
    </source>
</evidence>
<dbReference type="PANTHER" id="PTHR43048:SF3">
    <property type="entry name" value="METHYLMALONYL-COA EPIMERASE, MITOCHONDRIAL"/>
    <property type="match status" value="1"/>
</dbReference>
<dbReference type="EMBL" id="CP045997">
    <property type="protein sequence ID" value="QHW01563.1"/>
    <property type="molecule type" value="Genomic_DNA"/>
</dbReference>
<feature type="domain" description="VOC" evidence="2">
    <location>
        <begin position="181"/>
        <end position="324"/>
    </location>
</feature>
<dbReference type="Pfam" id="PF00903">
    <property type="entry name" value="Glyoxalase"/>
    <property type="match status" value="2"/>
</dbReference>
<dbReference type="GO" id="GO:0004493">
    <property type="term" value="F:methylmalonyl-CoA epimerase activity"/>
    <property type="evidence" value="ECO:0007669"/>
    <property type="project" value="TreeGrafter"/>
</dbReference>
<reference evidence="3 4" key="1">
    <citation type="submission" date="2019-11" db="EMBL/GenBank/DDBJ databases">
        <title>Spirosoma endbachense sp. nov., isolated from a natural salt meadow.</title>
        <authorList>
            <person name="Rojas J."/>
            <person name="Ambika Manirajan B."/>
            <person name="Ratering S."/>
            <person name="Suarez C."/>
            <person name="Geissler-Plaum R."/>
            <person name="Schnell S."/>
        </authorList>
    </citation>
    <scope>NUCLEOTIDE SEQUENCE [LARGE SCALE GENOMIC DNA]</scope>
    <source>
        <strain evidence="3 4">I-24</strain>
    </source>
</reference>
<accession>A0A6P1WAX3</accession>
<dbReference type="SUPFAM" id="SSF54593">
    <property type="entry name" value="Glyoxalase/Bleomycin resistance protein/Dihydroxybiphenyl dioxygenase"/>
    <property type="match status" value="2"/>
</dbReference>
<evidence type="ECO:0000313" key="3">
    <source>
        <dbReference type="EMBL" id="QHW01563.1"/>
    </source>
</evidence>
<gene>
    <name evidence="3" type="ORF">GJR95_34260</name>
</gene>
<dbReference type="AlphaFoldDB" id="A0A6P1WAX3"/>
<dbReference type="PANTHER" id="PTHR43048">
    <property type="entry name" value="METHYLMALONYL-COA EPIMERASE"/>
    <property type="match status" value="1"/>
</dbReference>
<organism evidence="3 4">
    <name type="scientific">Spirosoma endbachense</name>
    <dbReference type="NCBI Taxonomy" id="2666025"/>
    <lineage>
        <taxon>Bacteria</taxon>
        <taxon>Pseudomonadati</taxon>
        <taxon>Bacteroidota</taxon>
        <taxon>Cytophagia</taxon>
        <taxon>Cytophagales</taxon>
        <taxon>Cytophagaceae</taxon>
        <taxon>Spirosoma</taxon>
    </lineage>
</organism>
<sequence length="324" mass="35217">MLPGSAQTVKEVLRPTVTVSDLDRVLPFYTQTLPFELVGIQDIPIAVIRELFGVKNAGATARIATLRLGNETLDLLDFGKPETGAVIPADSRSNDRWFQHVAIVVSDIDKAYSLLRQHKVAHVSSSPQTLPAYISAAAGVKAFYFRDPDGHVLELISFPAGKGKPNWQPTGSQEADRLFLGIDHTAIGSADTDSSLAFYRDVLGLKISGSSENYGPEQEHLNQVFGAHLLITGLTAGAGPGVELLDYLTPPGGRPYPASSHVNDLWHWHTTLLISQLDTVFRIIQQKKYSMISPGIVPISYPGIPARRGLLVRDPDGHVLLLCE</sequence>
<dbReference type="InterPro" id="IPR004360">
    <property type="entry name" value="Glyas_Fos-R_dOase_dom"/>
</dbReference>
<feature type="domain" description="VOC" evidence="2">
    <location>
        <begin position="11"/>
        <end position="158"/>
    </location>
</feature>
<dbReference type="Gene3D" id="3.10.180.10">
    <property type="entry name" value="2,3-Dihydroxybiphenyl 1,2-Dioxygenase, domain 1"/>
    <property type="match status" value="2"/>
</dbReference>
<proteinExistence type="predicted"/>